<dbReference type="EMBL" id="MN739099">
    <property type="protein sequence ID" value="QHS88571.1"/>
    <property type="molecule type" value="Genomic_DNA"/>
</dbReference>
<organism evidence="1">
    <name type="scientific">viral metagenome</name>
    <dbReference type="NCBI Taxonomy" id="1070528"/>
    <lineage>
        <taxon>unclassified sequences</taxon>
        <taxon>metagenomes</taxon>
        <taxon>organismal metagenomes</taxon>
    </lineage>
</organism>
<accession>A0A6C0BA26</accession>
<sequence length="66" mass="8314">MEINDMYDTDEDITIIPYIHEYNVIYTNTYLYDQIIHYMNNQLYYDTNQITNIQYYRILDFLHQFL</sequence>
<evidence type="ECO:0000313" key="1">
    <source>
        <dbReference type="EMBL" id="QHS88571.1"/>
    </source>
</evidence>
<reference evidence="1" key="1">
    <citation type="journal article" date="2020" name="Nature">
        <title>Giant virus diversity and host interactions through global metagenomics.</title>
        <authorList>
            <person name="Schulz F."/>
            <person name="Roux S."/>
            <person name="Paez-Espino D."/>
            <person name="Jungbluth S."/>
            <person name="Walsh D.A."/>
            <person name="Denef V.J."/>
            <person name="McMahon K.D."/>
            <person name="Konstantinidis K.T."/>
            <person name="Eloe-Fadrosh E.A."/>
            <person name="Kyrpides N.C."/>
            <person name="Woyke T."/>
        </authorList>
    </citation>
    <scope>NUCLEOTIDE SEQUENCE</scope>
    <source>
        <strain evidence="1">GVMAG-M-3300010158-55</strain>
    </source>
</reference>
<dbReference type="AlphaFoldDB" id="A0A6C0BA26"/>
<proteinExistence type="predicted"/>
<name>A0A6C0BA26_9ZZZZ</name>
<protein>
    <submittedName>
        <fullName evidence="1">Uncharacterized protein</fullName>
    </submittedName>
</protein>